<protein>
    <submittedName>
        <fullName evidence="3">Uncharacterized protein</fullName>
    </submittedName>
</protein>
<keyword evidence="1" id="KW-1133">Transmembrane helix</keyword>
<sequence length="179" mass="19411">MSSILLGCFKGVNVLRVNSTEAFTKAVRPFLLRRSLFFLVVIIIESIQLSLSEAQIEDAKAVQIQPPQQTNAIIGLAIFTLTLTALGFLVALYAAIRPNTASLTILVVLMALKSVSAFALFFTLIGLYGGWILEFNFGLIASLLFGLVYALYTYVTFGLLRAYQTLHGAKEASKAAAVV</sequence>
<evidence type="ECO:0000256" key="1">
    <source>
        <dbReference type="SAM" id="Phobius"/>
    </source>
</evidence>
<gene>
    <name evidence="2" type="ORF">QSP1433_LOCUS15287</name>
    <name evidence="3" type="ORF">QSP1433_LOCUS15289</name>
</gene>
<feature type="transmembrane region" description="Helical" evidence="1">
    <location>
        <begin position="103"/>
        <end position="131"/>
    </location>
</feature>
<dbReference type="AlphaFoldDB" id="A0A7S2SLD5"/>
<dbReference type="EMBL" id="HBHK01024253">
    <property type="protein sequence ID" value="CAD9703480.1"/>
    <property type="molecule type" value="Transcribed_RNA"/>
</dbReference>
<accession>A0A7S2SLD5</accession>
<name>A0A7S2SLD5_9STRA</name>
<dbReference type="EMBL" id="HBHK01024255">
    <property type="protein sequence ID" value="CAD9703484.1"/>
    <property type="molecule type" value="Transcribed_RNA"/>
</dbReference>
<feature type="transmembrane region" description="Helical" evidence="1">
    <location>
        <begin position="72"/>
        <end position="96"/>
    </location>
</feature>
<evidence type="ECO:0000313" key="2">
    <source>
        <dbReference type="EMBL" id="CAD9703480.1"/>
    </source>
</evidence>
<proteinExistence type="predicted"/>
<keyword evidence="1" id="KW-0472">Membrane</keyword>
<evidence type="ECO:0000313" key="3">
    <source>
        <dbReference type="EMBL" id="CAD9703484.1"/>
    </source>
</evidence>
<keyword evidence="1" id="KW-0812">Transmembrane</keyword>
<feature type="transmembrane region" description="Helical" evidence="1">
    <location>
        <begin position="35"/>
        <end position="52"/>
    </location>
</feature>
<reference evidence="3" key="1">
    <citation type="submission" date="2021-01" db="EMBL/GenBank/DDBJ databases">
        <authorList>
            <person name="Corre E."/>
            <person name="Pelletier E."/>
            <person name="Niang G."/>
            <person name="Scheremetjew M."/>
            <person name="Finn R."/>
            <person name="Kale V."/>
            <person name="Holt S."/>
            <person name="Cochrane G."/>
            <person name="Meng A."/>
            <person name="Brown T."/>
            <person name="Cohen L."/>
        </authorList>
    </citation>
    <scope>NUCLEOTIDE SEQUENCE</scope>
    <source>
        <strain evidence="3">NY070348D</strain>
    </source>
</reference>
<organism evidence="3">
    <name type="scientific">Mucochytrium quahogii</name>
    <dbReference type="NCBI Taxonomy" id="96639"/>
    <lineage>
        <taxon>Eukaryota</taxon>
        <taxon>Sar</taxon>
        <taxon>Stramenopiles</taxon>
        <taxon>Bigyra</taxon>
        <taxon>Labyrinthulomycetes</taxon>
        <taxon>Thraustochytrida</taxon>
        <taxon>Thraustochytriidae</taxon>
        <taxon>Mucochytrium</taxon>
    </lineage>
</organism>
<feature type="transmembrane region" description="Helical" evidence="1">
    <location>
        <begin position="137"/>
        <end position="160"/>
    </location>
</feature>